<dbReference type="PANTHER" id="PTHR43731">
    <property type="entry name" value="RHOMBOID PROTEASE"/>
    <property type="match status" value="1"/>
</dbReference>
<proteinExistence type="predicted"/>
<dbReference type="PANTHER" id="PTHR43731:SF9">
    <property type="entry name" value="SLR1461 PROTEIN"/>
    <property type="match status" value="1"/>
</dbReference>
<evidence type="ECO:0000256" key="6">
    <source>
        <dbReference type="SAM" id="Phobius"/>
    </source>
</evidence>
<dbReference type="AlphaFoldDB" id="A0A376CJP9"/>
<feature type="region of interest" description="Disordered" evidence="5">
    <location>
        <begin position="1"/>
        <end position="30"/>
    </location>
</feature>
<feature type="transmembrane region" description="Helical" evidence="6">
    <location>
        <begin position="94"/>
        <end position="112"/>
    </location>
</feature>
<protein>
    <submittedName>
        <fullName evidence="8">Rhomboid family protein</fullName>
    </submittedName>
</protein>
<evidence type="ECO:0000256" key="2">
    <source>
        <dbReference type="ARBA" id="ARBA00022692"/>
    </source>
</evidence>
<name>A0A376CJP9_9CORY</name>
<feature type="domain" description="Peptidase S54 rhomboid" evidence="7">
    <location>
        <begin position="81"/>
        <end position="215"/>
    </location>
</feature>
<evidence type="ECO:0000313" key="9">
    <source>
        <dbReference type="Proteomes" id="UP000254467"/>
    </source>
</evidence>
<feature type="transmembrane region" description="Helical" evidence="6">
    <location>
        <begin position="119"/>
        <end position="139"/>
    </location>
</feature>
<feature type="transmembrane region" description="Helical" evidence="6">
    <location>
        <begin position="196"/>
        <end position="217"/>
    </location>
</feature>
<evidence type="ECO:0000256" key="5">
    <source>
        <dbReference type="SAM" id="MobiDB-lite"/>
    </source>
</evidence>
<feature type="transmembrane region" description="Helical" evidence="6">
    <location>
        <begin position="172"/>
        <end position="190"/>
    </location>
</feature>
<gene>
    <name evidence="8" type="ORF">NCTC11862_00487</name>
</gene>
<dbReference type="InterPro" id="IPR022764">
    <property type="entry name" value="Peptidase_S54_rhomboid_dom"/>
</dbReference>
<feature type="transmembrane region" description="Helical" evidence="6">
    <location>
        <begin position="145"/>
        <end position="165"/>
    </location>
</feature>
<comment type="subcellular location">
    <subcellularLocation>
        <location evidence="1">Membrane</location>
        <topology evidence="1">Multi-pass membrane protein</topology>
    </subcellularLocation>
</comment>
<keyword evidence="2 6" id="KW-0812">Transmembrane</keyword>
<keyword evidence="3 6" id="KW-1133">Transmembrane helix</keyword>
<dbReference type="Proteomes" id="UP000254467">
    <property type="component" value="Unassembled WGS sequence"/>
</dbReference>
<dbReference type="GO" id="GO:0016020">
    <property type="term" value="C:membrane"/>
    <property type="evidence" value="ECO:0007669"/>
    <property type="project" value="UniProtKB-SubCell"/>
</dbReference>
<dbReference type="GO" id="GO:0004252">
    <property type="term" value="F:serine-type endopeptidase activity"/>
    <property type="evidence" value="ECO:0007669"/>
    <property type="project" value="InterPro"/>
</dbReference>
<evidence type="ECO:0000256" key="1">
    <source>
        <dbReference type="ARBA" id="ARBA00004141"/>
    </source>
</evidence>
<dbReference type="InterPro" id="IPR050925">
    <property type="entry name" value="Rhomboid_protease_S54"/>
</dbReference>
<evidence type="ECO:0000313" key="8">
    <source>
        <dbReference type="EMBL" id="STC68721.1"/>
    </source>
</evidence>
<dbReference type="Pfam" id="PF01694">
    <property type="entry name" value="Rhomboid"/>
    <property type="match status" value="1"/>
</dbReference>
<dbReference type="EMBL" id="UFXQ01000001">
    <property type="protein sequence ID" value="STC68721.1"/>
    <property type="molecule type" value="Genomic_DNA"/>
</dbReference>
<evidence type="ECO:0000259" key="7">
    <source>
        <dbReference type="Pfam" id="PF01694"/>
    </source>
</evidence>
<feature type="compositionally biased region" description="Low complexity" evidence="5">
    <location>
        <begin position="1"/>
        <end position="12"/>
    </location>
</feature>
<dbReference type="SUPFAM" id="SSF144091">
    <property type="entry name" value="Rhomboid-like"/>
    <property type="match status" value="1"/>
</dbReference>
<dbReference type="Gene3D" id="1.20.1540.10">
    <property type="entry name" value="Rhomboid-like"/>
    <property type="match status" value="1"/>
</dbReference>
<keyword evidence="9" id="KW-1185">Reference proteome</keyword>
<sequence length="234" mass="25420">MGMTNYQYSPYSSQPPRPSSGAPLGRQRQPAVRHARSYGFRTGLRYAIGYVVVIWAVHIINMFFFGGGLIAFGIHPLDPSSLLNVFTSPLLHGSWEHLISNTVPGAIFCFIIGYSGHRVFWEVTLIAAVVGGAGVWMFGGIGTNHIGASGLVYGWLAYLLIRGIFNRSFRQILLGVILGFSYSGLVWGVLPGTPGVSWQAHLFGALGGLAAGVFITSDDPPALQARRQRKKLER</sequence>
<accession>A0A376CJP9</accession>
<dbReference type="InterPro" id="IPR035952">
    <property type="entry name" value="Rhomboid-like_sf"/>
</dbReference>
<feature type="transmembrane region" description="Helical" evidence="6">
    <location>
        <begin position="46"/>
        <end position="74"/>
    </location>
</feature>
<organism evidence="8 9">
    <name type="scientific">Corynebacterium pilosum</name>
    <dbReference type="NCBI Taxonomy" id="35756"/>
    <lineage>
        <taxon>Bacteria</taxon>
        <taxon>Bacillati</taxon>
        <taxon>Actinomycetota</taxon>
        <taxon>Actinomycetes</taxon>
        <taxon>Mycobacteriales</taxon>
        <taxon>Corynebacteriaceae</taxon>
        <taxon>Corynebacterium</taxon>
    </lineage>
</organism>
<dbReference type="STRING" id="35756.GCA_001044155_01768"/>
<evidence type="ECO:0000256" key="3">
    <source>
        <dbReference type="ARBA" id="ARBA00022989"/>
    </source>
</evidence>
<keyword evidence="4 6" id="KW-0472">Membrane</keyword>
<reference evidence="8 9" key="1">
    <citation type="submission" date="2018-06" db="EMBL/GenBank/DDBJ databases">
        <authorList>
            <consortium name="Pathogen Informatics"/>
            <person name="Doyle S."/>
        </authorList>
    </citation>
    <scope>NUCLEOTIDE SEQUENCE [LARGE SCALE GENOMIC DNA]</scope>
    <source>
        <strain evidence="8 9">NCTC11862</strain>
    </source>
</reference>
<evidence type="ECO:0000256" key="4">
    <source>
        <dbReference type="ARBA" id="ARBA00023136"/>
    </source>
</evidence>